<dbReference type="PANTHER" id="PTHR33164:SF57">
    <property type="entry name" value="MARR-FAMILY TRANSCRIPTIONAL REGULATOR"/>
    <property type="match status" value="1"/>
</dbReference>
<evidence type="ECO:0000256" key="3">
    <source>
        <dbReference type="ARBA" id="ARBA00023163"/>
    </source>
</evidence>
<sequence length="168" mass="18378">MSPADSGAPSDAELAAADRLGRQLVRFARALNRVRHRSAADDARHLDKLAYAMLFRLVEHGPQRTGRLADLLYAEISLVSRQTRTLVQLGLIERRADPDDGRVSVLAATEDGVRVFEQARQRRSEWLAGLVEGWSAAEVGQLTVLLDRLNDGIEADPRDSEPGGAARG</sequence>
<protein>
    <submittedName>
        <fullName evidence="5">MarR family winged helix-turn-helix transcriptional regulator</fullName>
    </submittedName>
</protein>
<dbReference type="PROSITE" id="PS50995">
    <property type="entry name" value="HTH_MARR_2"/>
    <property type="match status" value="1"/>
</dbReference>
<keyword evidence="1" id="KW-0805">Transcription regulation</keyword>
<dbReference type="SUPFAM" id="SSF46785">
    <property type="entry name" value="Winged helix' DNA-binding domain"/>
    <property type="match status" value="1"/>
</dbReference>
<keyword evidence="6" id="KW-1185">Reference proteome</keyword>
<keyword evidence="3" id="KW-0804">Transcription</keyword>
<evidence type="ECO:0000313" key="5">
    <source>
        <dbReference type="EMBL" id="MFC3966436.1"/>
    </source>
</evidence>
<evidence type="ECO:0000256" key="2">
    <source>
        <dbReference type="ARBA" id="ARBA00023125"/>
    </source>
</evidence>
<proteinExistence type="predicted"/>
<evidence type="ECO:0000256" key="1">
    <source>
        <dbReference type="ARBA" id="ARBA00023015"/>
    </source>
</evidence>
<dbReference type="Gene3D" id="1.10.10.10">
    <property type="entry name" value="Winged helix-like DNA-binding domain superfamily/Winged helix DNA-binding domain"/>
    <property type="match status" value="1"/>
</dbReference>
<feature type="domain" description="HTH marR-type" evidence="4">
    <location>
        <begin position="17"/>
        <end position="151"/>
    </location>
</feature>
<dbReference type="InterPro" id="IPR036388">
    <property type="entry name" value="WH-like_DNA-bd_sf"/>
</dbReference>
<dbReference type="Pfam" id="PF01047">
    <property type="entry name" value="MarR"/>
    <property type="match status" value="1"/>
</dbReference>
<keyword evidence="2" id="KW-0238">DNA-binding</keyword>
<dbReference type="PANTHER" id="PTHR33164">
    <property type="entry name" value="TRANSCRIPTIONAL REGULATOR, MARR FAMILY"/>
    <property type="match status" value="1"/>
</dbReference>
<reference evidence="6" key="1">
    <citation type="journal article" date="2019" name="Int. J. Syst. Evol. Microbiol.">
        <title>The Global Catalogue of Microorganisms (GCM) 10K type strain sequencing project: providing services to taxonomists for standard genome sequencing and annotation.</title>
        <authorList>
            <consortium name="The Broad Institute Genomics Platform"/>
            <consortium name="The Broad Institute Genome Sequencing Center for Infectious Disease"/>
            <person name="Wu L."/>
            <person name="Ma J."/>
        </authorList>
    </citation>
    <scope>NUCLEOTIDE SEQUENCE [LARGE SCALE GENOMIC DNA]</scope>
    <source>
        <strain evidence="6">CGMCC 4.7330</strain>
    </source>
</reference>
<dbReference type="Proteomes" id="UP001595696">
    <property type="component" value="Unassembled WGS sequence"/>
</dbReference>
<dbReference type="InterPro" id="IPR000835">
    <property type="entry name" value="HTH_MarR-typ"/>
</dbReference>
<dbReference type="EMBL" id="JBHSAX010000033">
    <property type="protein sequence ID" value="MFC3966436.1"/>
    <property type="molecule type" value="Genomic_DNA"/>
</dbReference>
<dbReference type="SMART" id="SM00347">
    <property type="entry name" value="HTH_MARR"/>
    <property type="match status" value="1"/>
</dbReference>
<evidence type="ECO:0000259" key="4">
    <source>
        <dbReference type="PROSITE" id="PS50995"/>
    </source>
</evidence>
<name>A0ABV8E1W8_9NOCA</name>
<dbReference type="InterPro" id="IPR039422">
    <property type="entry name" value="MarR/SlyA-like"/>
</dbReference>
<organism evidence="5 6">
    <name type="scientific">Nocardia jiangsuensis</name>
    <dbReference type="NCBI Taxonomy" id="1691563"/>
    <lineage>
        <taxon>Bacteria</taxon>
        <taxon>Bacillati</taxon>
        <taxon>Actinomycetota</taxon>
        <taxon>Actinomycetes</taxon>
        <taxon>Mycobacteriales</taxon>
        <taxon>Nocardiaceae</taxon>
        <taxon>Nocardia</taxon>
    </lineage>
</organism>
<comment type="caution">
    <text evidence="5">The sequence shown here is derived from an EMBL/GenBank/DDBJ whole genome shotgun (WGS) entry which is preliminary data.</text>
</comment>
<dbReference type="RefSeq" id="WP_378617128.1">
    <property type="nucleotide sequence ID" value="NZ_JBHSAX010000033.1"/>
</dbReference>
<accession>A0ABV8E1W8</accession>
<dbReference type="InterPro" id="IPR036390">
    <property type="entry name" value="WH_DNA-bd_sf"/>
</dbReference>
<evidence type="ECO:0000313" key="6">
    <source>
        <dbReference type="Proteomes" id="UP001595696"/>
    </source>
</evidence>
<gene>
    <name evidence="5" type="ORF">ACFO0B_31015</name>
</gene>
<dbReference type="InterPro" id="IPR023187">
    <property type="entry name" value="Tscrpt_reg_MarR-type_CS"/>
</dbReference>
<dbReference type="PROSITE" id="PS01117">
    <property type="entry name" value="HTH_MARR_1"/>
    <property type="match status" value="1"/>
</dbReference>